<dbReference type="OrthoDB" id="2936081at2"/>
<sequence>MLQNDIAIEDKYRIFVEKVSASKAVWALQSKGGWANSHSNEDEEITVVPFWSERAYAKACARDEWKGYAPAEVSLAEFLESWCVEMAESHALAGVNWDANMFGAESQPLQLALDVLNKLKAINSAIKFRNYTSIDDFIEDISEADDE</sequence>
<proteinExistence type="predicted"/>
<gene>
    <name evidence="1" type="ORF">DYU05_09605</name>
</gene>
<dbReference type="Proteomes" id="UP000260823">
    <property type="component" value="Unassembled WGS sequence"/>
</dbReference>
<evidence type="ECO:0000313" key="1">
    <source>
        <dbReference type="EMBL" id="RFZ85827.1"/>
    </source>
</evidence>
<dbReference type="EMBL" id="QWDE01000001">
    <property type="protein sequence ID" value="RFZ85827.1"/>
    <property type="molecule type" value="Genomic_DNA"/>
</dbReference>
<organism evidence="1 2">
    <name type="scientific">Mucilaginibacter terrenus</name>
    <dbReference type="NCBI Taxonomy" id="2482727"/>
    <lineage>
        <taxon>Bacteria</taxon>
        <taxon>Pseudomonadati</taxon>
        <taxon>Bacteroidota</taxon>
        <taxon>Sphingobacteriia</taxon>
        <taxon>Sphingobacteriales</taxon>
        <taxon>Sphingobacteriaceae</taxon>
        <taxon>Mucilaginibacter</taxon>
    </lineage>
</organism>
<keyword evidence="2" id="KW-1185">Reference proteome</keyword>
<dbReference type="RefSeq" id="WP_117382723.1">
    <property type="nucleotide sequence ID" value="NZ_QWDE01000001.1"/>
</dbReference>
<accession>A0A3E2NXW8</accession>
<reference evidence="1 2" key="1">
    <citation type="submission" date="2018-08" db="EMBL/GenBank/DDBJ databases">
        <title>Mucilaginibacter terrae sp. nov., isolated from manganese diggings.</title>
        <authorList>
            <person name="Huang Y."/>
            <person name="Zhou Z."/>
        </authorList>
    </citation>
    <scope>NUCLEOTIDE SEQUENCE [LARGE SCALE GENOMIC DNA]</scope>
    <source>
        <strain evidence="1 2">ZH6</strain>
    </source>
</reference>
<name>A0A3E2NXW8_9SPHI</name>
<protein>
    <submittedName>
        <fullName evidence="1">DUF2750 domain-containing protein</fullName>
    </submittedName>
</protein>
<dbReference type="InterPro" id="IPR021284">
    <property type="entry name" value="DUF2750"/>
</dbReference>
<dbReference type="Pfam" id="PF11042">
    <property type="entry name" value="DUF2750"/>
    <property type="match status" value="1"/>
</dbReference>
<dbReference type="AlphaFoldDB" id="A0A3E2NXW8"/>
<comment type="caution">
    <text evidence="1">The sequence shown here is derived from an EMBL/GenBank/DDBJ whole genome shotgun (WGS) entry which is preliminary data.</text>
</comment>
<evidence type="ECO:0000313" key="2">
    <source>
        <dbReference type="Proteomes" id="UP000260823"/>
    </source>
</evidence>